<dbReference type="PROSITE" id="PS51481">
    <property type="entry name" value="DHAK"/>
    <property type="match status" value="1"/>
</dbReference>
<dbReference type="SUPFAM" id="SSF82549">
    <property type="entry name" value="DAK1/DegV-like"/>
    <property type="match status" value="1"/>
</dbReference>
<dbReference type="InterPro" id="IPR050861">
    <property type="entry name" value="Dihydroxyacetone_Kinase"/>
</dbReference>
<comment type="caution">
    <text evidence="2">The sequence shown here is derived from an EMBL/GenBank/DDBJ whole genome shotgun (WGS) entry which is preliminary data.</text>
</comment>
<protein>
    <submittedName>
        <fullName evidence="2">Dihydroxyacetone kinase</fullName>
    </submittedName>
</protein>
<evidence type="ECO:0000313" key="3">
    <source>
        <dbReference type="Proteomes" id="UP000649604"/>
    </source>
</evidence>
<dbReference type="Pfam" id="PF02733">
    <property type="entry name" value="Dak1"/>
    <property type="match status" value="1"/>
</dbReference>
<reference evidence="2" key="1">
    <citation type="submission" date="2019-11" db="EMBL/GenBank/DDBJ databases">
        <title>Microbial mats filling the niche in hypersaline microbial mats.</title>
        <authorList>
            <person name="Wong H.L."/>
            <person name="Macleod F.I."/>
            <person name="White R.A. III"/>
            <person name="Burns B.P."/>
        </authorList>
    </citation>
    <scope>NUCLEOTIDE SEQUENCE</scope>
    <source>
        <strain evidence="2">Rbin_158</strain>
    </source>
</reference>
<name>A0A9D5Q5H7_9BACT</name>
<dbReference type="GO" id="GO:0004371">
    <property type="term" value="F:glycerone kinase activity"/>
    <property type="evidence" value="ECO:0007669"/>
    <property type="project" value="InterPro"/>
</dbReference>
<sequence>KMMPADELVDLMMSKIVPDFPLQAGDEVCLMLNDLGATTMMELLIINRRVWQILRDKQIAVHDTLLGSFVTTQEMAGFSISLLKLDEELKTYYDMPATCLGLVKK</sequence>
<dbReference type="GO" id="GO:0005829">
    <property type="term" value="C:cytosol"/>
    <property type="evidence" value="ECO:0007669"/>
    <property type="project" value="TreeGrafter"/>
</dbReference>
<dbReference type="Proteomes" id="UP000649604">
    <property type="component" value="Unassembled WGS sequence"/>
</dbReference>
<dbReference type="EMBL" id="WJJP01000157">
    <property type="protein sequence ID" value="MBD3323911.1"/>
    <property type="molecule type" value="Genomic_DNA"/>
</dbReference>
<keyword evidence="2" id="KW-0808">Transferase</keyword>
<dbReference type="InterPro" id="IPR004006">
    <property type="entry name" value="DhaK_dom"/>
</dbReference>
<dbReference type="PANTHER" id="PTHR28629:SF4">
    <property type="entry name" value="TRIOKINASE_FMN CYCLASE"/>
    <property type="match status" value="1"/>
</dbReference>
<accession>A0A9D5Q5H7</accession>
<organism evidence="2 3">
    <name type="scientific">candidate division KSB3 bacterium</name>
    <dbReference type="NCBI Taxonomy" id="2044937"/>
    <lineage>
        <taxon>Bacteria</taxon>
        <taxon>candidate division KSB3</taxon>
    </lineage>
</organism>
<feature type="non-terminal residue" evidence="2">
    <location>
        <position position="1"/>
    </location>
</feature>
<proteinExistence type="predicted"/>
<dbReference type="AlphaFoldDB" id="A0A9D5Q5H7"/>
<dbReference type="GO" id="GO:0019563">
    <property type="term" value="P:glycerol catabolic process"/>
    <property type="evidence" value="ECO:0007669"/>
    <property type="project" value="TreeGrafter"/>
</dbReference>
<dbReference type="PANTHER" id="PTHR28629">
    <property type="entry name" value="TRIOKINASE/FMN CYCLASE"/>
    <property type="match status" value="1"/>
</dbReference>
<evidence type="ECO:0000259" key="1">
    <source>
        <dbReference type="PROSITE" id="PS51481"/>
    </source>
</evidence>
<keyword evidence="2" id="KW-0418">Kinase</keyword>
<feature type="domain" description="DhaK" evidence="1">
    <location>
        <begin position="1"/>
        <end position="102"/>
    </location>
</feature>
<evidence type="ECO:0000313" key="2">
    <source>
        <dbReference type="EMBL" id="MBD3323911.1"/>
    </source>
</evidence>
<dbReference type="Gene3D" id="3.30.1180.20">
    <property type="entry name" value="Dihydroxyacetone kinase, domain 2"/>
    <property type="match status" value="1"/>
</dbReference>
<gene>
    <name evidence="2" type="ORF">GF339_04960</name>
</gene>